<proteinExistence type="predicted"/>
<dbReference type="EMBL" id="MU274915">
    <property type="protein sequence ID" value="KAI0087952.1"/>
    <property type="molecule type" value="Genomic_DNA"/>
</dbReference>
<protein>
    <submittedName>
        <fullName evidence="1">Uncharacterized protein</fullName>
    </submittedName>
</protein>
<sequence length="1273" mass="135597">MYRIHLNRKKETQARAGQQQQANTPAVPVSQASSSPAASLSSNTSSSMAHVVSPSISSRSDSSSADHSVTSRAPSTSPKNRFFSVSISPGPRPTSPAPMGQTNSSVDSAPHSPVSQLYPLSVSASPPPSNPLKRIWGNRRKKSEDVTSIFAASQDSNHDKGKERAYDASAMSSMLSTPATSVDDLQVQNDVDVAYYPSRTKRLLQLQISPKKLPQIPKALKFSGSPPIPPPKNEELQVRKEPSRSELRLGVVPPPVATNSSLSTTAVQSSQSQGPSLSPSWRDKTDADLKQDWRKSDSTVMSYVTIRPGALTNGRSTRPVSLAESSHSGHTVVPVNKRFSALITDAEFAMLEERDSDTEEDVIPITFTGRPSPTSSVKARNRRSASLNLGSGHLSKAFESPILSGSAMPRLSRTLTDMPMLRDTTSTAPVTTVAAPTGTKQWTVTTPAQSAKANSRNQPAAWSTPTSDRTAPVQQQTRRPTAPNQTRQPKVSIVGGGFAPVAFGLGRRAAEKVQRVWEGLSTSSAQSTHSASSSNIVDSNRAASRQSIYGLQSSLPGAWKHQRRTPNGPSGSWSISSSIASGESDSFVAPAGPALGPCLRGPKRNASGTAVIGGMVFGRDLRTCVRETAIDGVRAKLSGDDEPIEVADVKSVEQRLLPAIVVRCYEHLMKWGLQEEGLFRINGRASHVAKLRSEFDTGADYELVKSDLGDLDPHAVSSIFKAYLRELPESLLTDALVPLFESSLPKGDSTAQHATSPPRTGLGLRKPPSLSTLAMPSFAVHRTVSNETTRAMSTLIAQLPVENRDLLYTVVELVNATATASKETKMPLGNLLLLFCPSLGVSHALLRVLCEAKDIWTPPAKGDDQTPALPEISGKPQASSGSSSINNDSSSSFSITDSESDISSLPAARPRGGKRRGPVATMLDVPSLSMYRTSAGSAQDDTASYMSALDGSPSNSNNSSTHLPALSTSTDSIATPSTMSEVSSLQQSSTPYPTSEPKKDASSIPSPEEPLDDLSLSEPRRRPLISSPIPFPSSGEGSPCTPSSPRKSLALLSFPPLGKSDPSGPGNSATWAHRPKRPSLTMLFSKKSMSSLTSSSPSQPRKDSCGTPVDVIHIRPTTPAAPPVLDTPISSSPIHLFEFAETKSQQTAHPDVTAGDLLSVKDSDWHGREHDDSSSGSSLFSTPQQTPIADYFRSRSKSFISLIDDKDVKSSIESPKVYSAKASPMASSSQVSLTPSLDVGIESTVEENWAQSVLNEAEATSGSKSRWRMSKLF</sequence>
<name>A0ACB8U0S1_9APHY</name>
<dbReference type="Proteomes" id="UP001055072">
    <property type="component" value="Unassembled WGS sequence"/>
</dbReference>
<accession>A0ACB8U0S1</accession>
<keyword evidence="2" id="KW-1185">Reference proteome</keyword>
<organism evidence="1 2">
    <name type="scientific">Irpex rosettiformis</name>
    <dbReference type="NCBI Taxonomy" id="378272"/>
    <lineage>
        <taxon>Eukaryota</taxon>
        <taxon>Fungi</taxon>
        <taxon>Dikarya</taxon>
        <taxon>Basidiomycota</taxon>
        <taxon>Agaricomycotina</taxon>
        <taxon>Agaricomycetes</taxon>
        <taxon>Polyporales</taxon>
        <taxon>Irpicaceae</taxon>
        <taxon>Irpex</taxon>
    </lineage>
</organism>
<comment type="caution">
    <text evidence="1">The sequence shown here is derived from an EMBL/GenBank/DDBJ whole genome shotgun (WGS) entry which is preliminary data.</text>
</comment>
<reference evidence="1" key="1">
    <citation type="journal article" date="2021" name="Environ. Microbiol.">
        <title>Gene family expansions and transcriptome signatures uncover fungal adaptations to wood decay.</title>
        <authorList>
            <person name="Hage H."/>
            <person name="Miyauchi S."/>
            <person name="Viragh M."/>
            <person name="Drula E."/>
            <person name="Min B."/>
            <person name="Chaduli D."/>
            <person name="Navarro D."/>
            <person name="Favel A."/>
            <person name="Norest M."/>
            <person name="Lesage-Meessen L."/>
            <person name="Balint B."/>
            <person name="Merenyi Z."/>
            <person name="de Eugenio L."/>
            <person name="Morin E."/>
            <person name="Martinez A.T."/>
            <person name="Baldrian P."/>
            <person name="Stursova M."/>
            <person name="Martinez M.J."/>
            <person name="Novotny C."/>
            <person name="Magnuson J.K."/>
            <person name="Spatafora J.W."/>
            <person name="Maurice S."/>
            <person name="Pangilinan J."/>
            <person name="Andreopoulos W."/>
            <person name="LaButti K."/>
            <person name="Hundley H."/>
            <person name="Na H."/>
            <person name="Kuo A."/>
            <person name="Barry K."/>
            <person name="Lipzen A."/>
            <person name="Henrissat B."/>
            <person name="Riley R."/>
            <person name="Ahrendt S."/>
            <person name="Nagy L.G."/>
            <person name="Grigoriev I.V."/>
            <person name="Martin F."/>
            <person name="Rosso M.N."/>
        </authorList>
    </citation>
    <scope>NUCLEOTIDE SEQUENCE</scope>
    <source>
        <strain evidence="1">CBS 384.51</strain>
    </source>
</reference>
<evidence type="ECO:0000313" key="2">
    <source>
        <dbReference type="Proteomes" id="UP001055072"/>
    </source>
</evidence>
<evidence type="ECO:0000313" key="1">
    <source>
        <dbReference type="EMBL" id="KAI0087952.1"/>
    </source>
</evidence>
<gene>
    <name evidence="1" type="ORF">BDY19DRAFT_994379</name>
</gene>